<feature type="domain" description="GntR C-terminal" evidence="4">
    <location>
        <begin position="19"/>
        <end position="139"/>
    </location>
</feature>
<dbReference type="STRING" id="1423782.FD32_GL001625"/>
<dbReference type="InterPro" id="IPR011711">
    <property type="entry name" value="GntR_C"/>
</dbReference>
<organism evidence="5 6">
    <name type="scientific">Limosilactobacillus panis DSM 6035</name>
    <dbReference type="NCBI Taxonomy" id="1423782"/>
    <lineage>
        <taxon>Bacteria</taxon>
        <taxon>Bacillati</taxon>
        <taxon>Bacillota</taxon>
        <taxon>Bacilli</taxon>
        <taxon>Lactobacillales</taxon>
        <taxon>Lactobacillaceae</taxon>
        <taxon>Limosilactobacillus</taxon>
    </lineage>
</organism>
<dbReference type="SMART" id="SM00895">
    <property type="entry name" value="FCD"/>
    <property type="match status" value="1"/>
</dbReference>
<dbReference type="SUPFAM" id="SSF48008">
    <property type="entry name" value="GntR ligand-binding domain-like"/>
    <property type="match status" value="1"/>
</dbReference>
<keyword evidence="1" id="KW-0805">Transcription regulation</keyword>
<accession>A0A0R1XP85</accession>
<keyword evidence="2" id="KW-0238">DNA-binding</keyword>
<name>A0A0R1XP85_9LACO</name>
<evidence type="ECO:0000256" key="3">
    <source>
        <dbReference type="ARBA" id="ARBA00023163"/>
    </source>
</evidence>
<sequence length="153" mass="17483">MNEIINFHGGHYRISLLKSIYRVRNQIEADIIRLAAGRHDEEGLRQAKYALARMANAETEKDRSAEYFNFIHALAMASENDVYPLLVNNFKPIYLTLGRWTCENMRSADFQREGQHLLDLVSAGQAEAAVQDNVNLIRKNYQLLSGQDDLELG</sequence>
<keyword evidence="6" id="KW-1185">Reference proteome</keyword>
<evidence type="ECO:0000256" key="2">
    <source>
        <dbReference type="ARBA" id="ARBA00023125"/>
    </source>
</evidence>
<evidence type="ECO:0000259" key="4">
    <source>
        <dbReference type="SMART" id="SM00895"/>
    </source>
</evidence>
<evidence type="ECO:0000256" key="1">
    <source>
        <dbReference type="ARBA" id="ARBA00023015"/>
    </source>
</evidence>
<dbReference type="InterPro" id="IPR008920">
    <property type="entry name" value="TF_FadR/GntR_C"/>
</dbReference>
<dbReference type="Gene3D" id="1.20.120.530">
    <property type="entry name" value="GntR ligand-binding domain-like"/>
    <property type="match status" value="1"/>
</dbReference>
<dbReference type="AlphaFoldDB" id="A0A0R1XP85"/>
<dbReference type="GO" id="GO:0003677">
    <property type="term" value="F:DNA binding"/>
    <property type="evidence" value="ECO:0007669"/>
    <property type="project" value="UniProtKB-KW"/>
</dbReference>
<dbReference type="Pfam" id="PF07729">
    <property type="entry name" value="FCD"/>
    <property type="match status" value="1"/>
</dbReference>
<proteinExistence type="predicted"/>
<comment type="caution">
    <text evidence="5">The sequence shown here is derived from an EMBL/GenBank/DDBJ whole genome shotgun (WGS) entry which is preliminary data.</text>
</comment>
<evidence type="ECO:0000313" key="5">
    <source>
        <dbReference type="EMBL" id="KRM28822.1"/>
    </source>
</evidence>
<reference evidence="5 6" key="1">
    <citation type="journal article" date="2015" name="Genome Announc.">
        <title>Expanding the biotechnology potential of lactobacilli through comparative genomics of 213 strains and associated genera.</title>
        <authorList>
            <person name="Sun Z."/>
            <person name="Harris H.M."/>
            <person name="McCann A."/>
            <person name="Guo C."/>
            <person name="Argimon S."/>
            <person name="Zhang W."/>
            <person name="Yang X."/>
            <person name="Jeffery I.B."/>
            <person name="Cooney J.C."/>
            <person name="Kagawa T.F."/>
            <person name="Liu W."/>
            <person name="Song Y."/>
            <person name="Salvetti E."/>
            <person name="Wrobel A."/>
            <person name="Rasinkangas P."/>
            <person name="Parkhill J."/>
            <person name="Rea M.C."/>
            <person name="O'Sullivan O."/>
            <person name="Ritari J."/>
            <person name="Douillard F.P."/>
            <person name="Paul Ross R."/>
            <person name="Yang R."/>
            <person name="Briner A.E."/>
            <person name="Felis G.E."/>
            <person name="de Vos W.M."/>
            <person name="Barrangou R."/>
            <person name="Klaenhammer T.R."/>
            <person name="Caufield P.W."/>
            <person name="Cui Y."/>
            <person name="Zhang H."/>
            <person name="O'Toole P.W."/>
        </authorList>
    </citation>
    <scope>NUCLEOTIDE SEQUENCE [LARGE SCALE GENOMIC DNA]</scope>
    <source>
        <strain evidence="5 6">DSM 6035</strain>
    </source>
</reference>
<keyword evidence="3" id="KW-0804">Transcription</keyword>
<dbReference type="PATRIC" id="fig|1423782.4.peg.1690"/>
<gene>
    <name evidence="5" type="ORF">FD32_GL001625</name>
</gene>
<protein>
    <recommendedName>
        <fullName evidence="4">GntR C-terminal domain-containing protein</fullName>
    </recommendedName>
</protein>
<dbReference type="EMBL" id="AZGM01000035">
    <property type="protein sequence ID" value="KRM28822.1"/>
    <property type="molecule type" value="Genomic_DNA"/>
</dbReference>
<dbReference type="Proteomes" id="UP000051412">
    <property type="component" value="Unassembled WGS sequence"/>
</dbReference>
<evidence type="ECO:0000313" key="6">
    <source>
        <dbReference type="Proteomes" id="UP000051412"/>
    </source>
</evidence>